<evidence type="ECO:0000313" key="2">
    <source>
        <dbReference type="Proteomes" id="UP000887565"/>
    </source>
</evidence>
<dbReference type="AlphaFoldDB" id="A0A915KJS1"/>
<dbReference type="WBParaSite" id="nRc.2.0.1.t38672-RA">
    <property type="protein sequence ID" value="nRc.2.0.1.t38672-RA"/>
    <property type="gene ID" value="nRc.2.0.1.g38672"/>
</dbReference>
<evidence type="ECO:0000313" key="3">
    <source>
        <dbReference type="WBParaSite" id="nRc.2.0.1.t38672-RA"/>
    </source>
</evidence>
<keyword evidence="2" id="KW-1185">Reference proteome</keyword>
<accession>A0A915KJS1</accession>
<keyword evidence="1" id="KW-0732">Signal</keyword>
<proteinExistence type="predicted"/>
<sequence length="58" mass="7128">MQFYYFLLLIQICSSSKNEKSPMVDINIPKFNYSSRYRNSLLKPLPWHKDGNFYWKNY</sequence>
<feature type="chain" id="PRO_5037892717" evidence="1">
    <location>
        <begin position="16"/>
        <end position="58"/>
    </location>
</feature>
<feature type="signal peptide" evidence="1">
    <location>
        <begin position="1"/>
        <end position="15"/>
    </location>
</feature>
<evidence type="ECO:0000256" key="1">
    <source>
        <dbReference type="SAM" id="SignalP"/>
    </source>
</evidence>
<dbReference type="Proteomes" id="UP000887565">
    <property type="component" value="Unplaced"/>
</dbReference>
<reference evidence="3" key="1">
    <citation type="submission" date="2022-11" db="UniProtKB">
        <authorList>
            <consortium name="WormBaseParasite"/>
        </authorList>
    </citation>
    <scope>IDENTIFICATION</scope>
</reference>
<organism evidence="2 3">
    <name type="scientific">Romanomermis culicivorax</name>
    <name type="common">Nematode worm</name>
    <dbReference type="NCBI Taxonomy" id="13658"/>
    <lineage>
        <taxon>Eukaryota</taxon>
        <taxon>Metazoa</taxon>
        <taxon>Ecdysozoa</taxon>
        <taxon>Nematoda</taxon>
        <taxon>Enoplea</taxon>
        <taxon>Dorylaimia</taxon>
        <taxon>Mermithida</taxon>
        <taxon>Mermithoidea</taxon>
        <taxon>Mermithidae</taxon>
        <taxon>Romanomermis</taxon>
    </lineage>
</organism>
<name>A0A915KJS1_ROMCU</name>
<protein>
    <submittedName>
        <fullName evidence="3">Uncharacterized protein</fullName>
    </submittedName>
</protein>